<evidence type="ECO:0000256" key="5">
    <source>
        <dbReference type="ARBA" id="ARBA00023136"/>
    </source>
</evidence>
<feature type="transmembrane region" description="Helical" evidence="6">
    <location>
        <begin position="160"/>
        <end position="178"/>
    </location>
</feature>
<keyword evidence="3 6" id="KW-0812">Transmembrane</keyword>
<sequence>MSQGNSYGQILRSSSIIGGAQAINYLVALLRVKVVAVLLGPAGVGVIGLYTSATSLLGTVTGLGLQGSAVRAIAQAQGKNDPQAVARTVRMLRRLVWATGALGWLASIALAIPLSRLMFESTQHAWALAVLGGMLLLTAVSNGQLGLLQGLRRIGDIARVQVAAAVLNTAITIALYSWLREDGIVPVLLANAAATLLCSWWFARRVEVPAVAMDWSVAIAEAKPLLGLGAAMMWGGVLTLALDLYTRTLIARTLGVDAAGIYQAAWALSGLFAGFVLGAMGADFYPRLTSVIHDRAAAMRAVNEQTEIGILLALPGLLGTLASRSGWCGRSIRPSSRLRRMCWCGWCWACSDGYCPGRWGSSSSRWARGVGSWRRRLSSCPFRHCWQLGWCHGTVW</sequence>
<evidence type="ECO:0000313" key="8">
    <source>
        <dbReference type="Proteomes" id="UP000321248"/>
    </source>
</evidence>
<protein>
    <submittedName>
        <fullName evidence="7">Oligosaccharide flippase family protein</fullName>
    </submittedName>
</protein>
<dbReference type="GO" id="GO:0005886">
    <property type="term" value="C:plasma membrane"/>
    <property type="evidence" value="ECO:0007669"/>
    <property type="project" value="UniProtKB-SubCell"/>
</dbReference>
<reference evidence="7 8" key="1">
    <citation type="submission" date="2019-08" db="EMBL/GenBank/DDBJ databases">
        <authorList>
            <person name="Karlyshev A.V."/>
        </authorList>
    </citation>
    <scope>NUCLEOTIDE SEQUENCE [LARGE SCALE GENOMIC DNA]</scope>
    <source>
        <strain evidence="7 8">Alg18-2.2</strain>
    </source>
</reference>
<keyword evidence="8" id="KW-1185">Reference proteome</keyword>
<dbReference type="PANTHER" id="PTHR30250">
    <property type="entry name" value="PST FAMILY PREDICTED COLANIC ACID TRANSPORTER"/>
    <property type="match status" value="1"/>
</dbReference>
<feature type="transmembrane region" description="Helical" evidence="6">
    <location>
        <begin position="184"/>
        <end position="203"/>
    </location>
</feature>
<comment type="subcellular location">
    <subcellularLocation>
        <location evidence="1">Cell membrane</location>
        <topology evidence="1">Multi-pass membrane protein</topology>
    </subcellularLocation>
</comment>
<accession>A0A5C8KYR9</accession>
<name>A0A5C8KYR9_9GAMM</name>
<evidence type="ECO:0000256" key="6">
    <source>
        <dbReference type="SAM" id="Phobius"/>
    </source>
</evidence>
<dbReference type="Pfam" id="PF01943">
    <property type="entry name" value="Polysacc_synt"/>
    <property type="match status" value="1"/>
</dbReference>
<dbReference type="OrthoDB" id="9769862at2"/>
<dbReference type="InterPro" id="IPR002797">
    <property type="entry name" value="Polysacc_synth"/>
</dbReference>
<keyword evidence="5 6" id="KW-0472">Membrane</keyword>
<gene>
    <name evidence="7" type="ORF">FU658_00110</name>
</gene>
<organism evidence="7 8">
    <name type="scientific">Alkalisalibacterium limincola</name>
    <dbReference type="NCBI Taxonomy" id="2699169"/>
    <lineage>
        <taxon>Bacteria</taxon>
        <taxon>Pseudomonadati</taxon>
        <taxon>Pseudomonadota</taxon>
        <taxon>Gammaproteobacteria</taxon>
        <taxon>Lysobacterales</taxon>
        <taxon>Lysobacteraceae</taxon>
        <taxon>Alkalisalibacterium</taxon>
    </lineage>
</organism>
<dbReference type="Proteomes" id="UP000321248">
    <property type="component" value="Unassembled WGS sequence"/>
</dbReference>
<keyword evidence="2" id="KW-1003">Cell membrane</keyword>
<evidence type="ECO:0000256" key="3">
    <source>
        <dbReference type="ARBA" id="ARBA00022692"/>
    </source>
</evidence>
<feature type="transmembrane region" description="Helical" evidence="6">
    <location>
        <begin position="126"/>
        <end position="148"/>
    </location>
</feature>
<dbReference type="PANTHER" id="PTHR30250:SF11">
    <property type="entry name" value="O-ANTIGEN TRANSPORTER-RELATED"/>
    <property type="match status" value="1"/>
</dbReference>
<evidence type="ECO:0000256" key="4">
    <source>
        <dbReference type="ARBA" id="ARBA00022989"/>
    </source>
</evidence>
<comment type="caution">
    <text evidence="7">The sequence shown here is derived from an EMBL/GenBank/DDBJ whole genome shotgun (WGS) entry which is preliminary data.</text>
</comment>
<evidence type="ECO:0000256" key="2">
    <source>
        <dbReference type="ARBA" id="ARBA00022475"/>
    </source>
</evidence>
<dbReference type="InterPro" id="IPR050833">
    <property type="entry name" value="Poly_Biosynth_Transport"/>
</dbReference>
<dbReference type="RefSeq" id="WP_147890254.1">
    <property type="nucleotide sequence ID" value="NZ_VRTS01000001.1"/>
</dbReference>
<dbReference type="AlphaFoldDB" id="A0A5C8KYR9"/>
<dbReference type="EMBL" id="VRTS01000001">
    <property type="protein sequence ID" value="TXK65582.1"/>
    <property type="molecule type" value="Genomic_DNA"/>
</dbReference>
<evidence type="ECO:0000256" key="1">
    <source>
        <dbReference type="ARBA" id="ARBA00004651"/>
    </source>
</evidence>
<feature type="transmembrane region" description="Helical" evidence="6">
    <location>
        <begin position="265"/>
        <end position="285"/>
    </location>
</feature>
<feature type="transmembrane region" description="Helical" evidence="6">
    <location>
        <begin position="224"/>
        <end position="245"/>
    </location>
</feature>
<evidence type="ECO:0000313" key="7">
    <source>
        <dbReference type="EMBL" id="TXK65582.1"/>
    </source>
</evidence>
<proteinExistence type="predicted"/>
<feature type="transmembrane region" description="Helical" evidence="6">
    <location>
        <begin position="22"/>
        <end position="50"/>
    </location>
</feature>
<feature type="transmembrane region" description="Helical" evidence="6">
    <location>
        <begin position="95"/>
        <end position="114"/>
    </location>
</feature>
<keyword evidence="4 6" id="KW-1133">Transmembrane helix</keyword>